<dbReference type="GO" id="GO:0046872">
    <property type="term" value="F:metal ion binding"/>
    <property type="evidence" value="ECO:0007669"/>
    <property type="project" value="UniProtKB-KW"/>
</dbReference>
<dbReference type="Proteomes" id="UP000187455">
    <property type="component" value="Unassembled WGS sequence"/>
</dbReference>
<comment type="subcellular location">
    <subcellularLocation>
        <location evidence="1">Membrane</location>
        <topology evidence="1">Multi-pass membrane protein</topology>
    </subcellularLocation>
</comment>
<organism evidence="9 10">
    <name type="scientific">Smittium mucronatum</name>
    <dbReference type="NCBI Taxonomy" id="133383"/>
    <lineage>
        <taxon>Eukaryota</taxon>
        <taxon>Fungi</taxon>
        <taxon>Fungi incertae sedis</taxon>
        <taxon>Zoopagomycota</taxon>
        <taxon>Kickxellomycotina</taxon>
        <taxon>Harpellomycetes</taxon>
        <taxon>Harpellales</taxon>
        <taxon>Legeriomycetaceae</taxon>
        <taxon>Smittium</taxon>
    </lineage>
</organism>
<feature type="binding site" evidence="6">
    <location>
        <position position="311"/>
    </location>
    <ligand>
        <name>Zn(2+)</name>
        <dbReference type="ChEBI" id="CHEBI:29105"/>
    </ligand>
</feature>
<feature type="transmembrane region" description="Helical" evidence="8">
    <location>
        <begin position="313"/>
        <end position="333"/>
    </location>
</feature>
<feature type="transmembrane region" description="Helical" evidence="8">
    <location>
        <begin position="242"/>
        <end position="264"/>
    </location>
</feature>
<feature type="binding site" evidence="6">
    <location>
        <position position="315"/>
    </location>
    <ligand>
        <name>Zn(2+)</name>
        <dbReference type="ChEBI" id="CHEBI:29105"/>
    </ligand>
</feature>
<keyword evidence="10" id="KW-1185">Reference proteome</keyword>
<protein>
    <submittedName>
        <fullName evidence="9">Adiponectin receptor protein</fullName>
    </submittedName>
</protein>
<keyword evidence="3 8" id="KW-0812">Transmembrane</keyword>
<feature type="transmembrane region" description="Helical" evidence="8">
    <location>
        <begin position="145"/>
        <end position="167"/>
    </location>
</feature>
<dbReference type="PANTHER" id="PTHR20855">
    <property type="entry name" value="ADIPOR/PROGESTIN RECEPTOR-RELATED"/>
    <property type="match status" value="1"/>
</dbReference>
<reference evidence="9 10" key="1">
    <citation type="journal article" date="2016" name="Mol. Biol. Evol.">
        <title>Genome-Wide Survey of Gut Fungi (Harpellales) Reveals the First Horizontally Transferred Ubiquitin Gene from a Mosquito Host.</title>
        <authorList>
            <person name="Wang Y."/>
            <person name="White M.M."/>
            <person name="Kvist S."/>
            <person name="Moncalvo J.M."/>
        </authorList>
    </citation>
    <scope>NUCLEOTIDE SEQUENCE [LARGE SCALE GENOMIC DNA]</scope>
    <source>
        <strain evidence="9 10">ALG-7-W6</strain>
    </source>
</reference>
<evidence type="ECO:0000256" key="8">
    <source>
        <dbReference type="SAM" id="Phobius"/>
    </source>
</evidence>
<evidence type="ECO:0000256" key="2">
    <source>
        <dbReference type="ARBA" id="ARBA00007018"/>
    </source>
</evidence>
<feature type="transmembrane region" description="Helical" evidence="8">
    <location>
        <begin position="111"/>
        <end position="133"/>
    </location>
</feature>
<evidence type="ECO:0000256" key="6">
    <source>
        <dbReference type="PIRSR" id="PIRSR604254-1"/>
    </source>
</evidence>
<evidence type="ECO:0000313" key="9">
    <source>
        <dbReference type="EMBL" id="OLY77682.1"/>
    </source>
</evidence>
<dbReference type="PANTHER" id="PTHR20855:SF52">
    <property type="entry name" value="ADIPONECTIN RECEPTOR PROTEIN"/>
    <property type="match status" value="1"/>
</dbReference>
<name>A0A1R0GLB3_9FUNG</name>
<dbReference type="EMBL" id="LSSL01007732">
    <property type="protein sequence ID" value="OLY77682.1"/>
    <property type="molecule type" value="Genomic_DNA"/>
</dbReference>
<dbReference type="STRING" id="133383.A0A1R0GLB3"/>
<keyword evidence="6" id="KW-0862">Zinc</keyword>
<keyword evidence="4 8" id="KW-1133">Transmembrane helix</keyword>
<accession>A0A1R0GLB3</accession>
<evidence type="ECO:0000256" key="5">
    <source>
        <dbReference type="ARBA" id="ARBA00023136"/>
    </source>
</evidence>
<evidence type="ECO:0000256" key="7">
    <source>
        <dbReference type="SAM" id="MobiDB-lite"/>
    </source>
</evidence>
<feature type="binding site" evidence="6">
    <location>
        <position position="165"/>
    </location>
    <ligand>
        <name>Zn(2+)</name>
        <dbReference type="ChEBI" id="CHEBI:29105"/>
    </ligand>
</feature>
<evidence type="ECO:0000256" key="3">
    <source>
        <dbReference type="ARBA" id="ARBA00022692"/>
    </source>
</evidence>
<dbReference type="OrthoDB" id="529367at2759"/>
<gene>
    <name evidence="9" type="ORF">AYI68_g8283</name>
</gene>
<dbReference type="GO" id="GO:0016020">
    <property type="term" value="C:membrane"/>
    <property type="evidence" value="ECO:0007669"/>
    <property type="project" value="UniProtKB-SubCell"/>
</dbReference>
<comment type="similarity">
    <text evidence="2">Belongs to the ADIPOR family.</text>
</comment>
<feature type="transmembrane region" description="Helical" evidence="8">
    <location>
        <begin position="276"/>
        <end position="293"/>
    </location>
</feature>
<evidence type="ECO:0000256" key="4">
    <source>
        <dbReference type="ARBA" id="ARBA00022989"/>
    </source>
</evidence>
<dbReference type="Pfam" id="PF03006">
    <property type="entry name" value="HlyIII"/>
    <property type="match status" value="1"/>
</dbReference>
<sequence length="346" mass="39436">MSGPPRASSNSRTTPTPQDKKNSRSKFRNKNVCSKSPISVSSGLLAEKKKAARAIHSKNDKTAKDLTISWNELPSWMQDNVYIRSGYRKPNESFINCFHSLGYLHNEFFNVWSHLIGVFLFIVLMFVTSIFVFPSIKTISFYDILVTYIFLAGAVICLSLSSFYHLFMCHSENVANSFIKCDYIGIILLIVGSCVPAFFYAFYCHNILKTLYISMMVLFGIITGVFVMTPKFSEPEWISVRASTFLCMAMSGIIPLIHSTISFGLNHTIKSLQLQYLGPMALFYFIGVLIYGSRIPERWFPGKFDIFFHSHQIFHFFVVFAAAFHYFGVINALHWTHNFAPICPVI</sequence>
<evidence type="ECO:0000313" key="10">
    <source>
        <dbReference type="Proteomes" id="UP000187455"/>
    </source>
</evidence>
<keyword evidence="9" id="KW-0675">Receptor</keyword>
<keyword evidence="5 8" id="KW-0472">Membrane</keyword>
<proteinExistence type="inferred from homology"/>
<dbReference type="InterPro" id="IPR004254">
    <property type="entry name" value="AdipoR/HlyIII-related"/>
</dbReference>
<feature type="region of interest" description="Disordered" evidence="7">
    <location>
        <begin position="1"/>
        <end position="35"/>
    </location>
</feature>
<dbReference type="GO" id="GO:0006882">
    <property type="term" value="P:intracellular zinc ion homeostasis"/>
    <property type="evidence" value="ECO:0007669"/>
    <property type="project" value="TreeGrafter"/>
</dbReference>
<evidence type="ECO:0000256" key="1">
    <source>
        <dbReference type="ARBA" id="ARBA00004141"/>
    </source>
</evidence>
<feature type="transmembrane region" description="Helical" evidence="8">
    <location>
        <begin position="183"/>
        <end position="203"/>
    </location>
</feature>
<comment type="caution">
    <text evidence="9">The sequence shown here is derived from an EMBL/GenBank/DDBJ whole genome shotgun (WGS) entry which is preliminary data.</text>
</comment>
<feature type="transmembrane region" description="Helical" evidence="8">
    <location>
        <begin position="210"/>
        <end position="230"/>
    </location>
</feature>
<dbReference type="AlphaFoldDB" id="A0A1R0GLB3"/>
<feature type="compositionally biased region" description="Polar residues" evidence="7">
    <location>
        <begin position="7"/>
        <end position="17"/>
    </location>
</feature>
<keyword evidence="6" id="KW-0479">Metal-binding</keyword>
<dbReference type="GO" id="GO:0038023">
    <property type="term" value="F:signaling receptor activity"/>
    <property type="evidence" value="ECO:0007669"/>
    <property type="project" value="TreeGrafter"/>
</dbReference>